<evidence type="ECO:0000313" key="2">
    <source>
        <dbReference type="EMBL" id="OMO83399.1"/>
    </source>
</evidence>
<evidence type="ECO:0000313" key="3">
    <source>
        <dbReference type="Proteomes" id="UP000188268"/>
    </source>
</evidence>
<reference evidence="2 3" key="1">
    <citation type="submission" date="2013-09" db="EMBL/GenBank/DDBJ databases">
        <title>Corchorus capsularis genome sequencing.</title>
        <authorList>
            <person name="Alam M."/>
            <person name="Haque M.S."/>
            <person name="Islam M.S."/>
            <person name="Emdad E.M."/>
            <person name="Islam M.M."/>
            <person name="Ahmed B."/>
            <person name="Halim A."/>
            <person name="Hossen Q.M.M."/>
            <person name="Hossain M.Z."/>
            <person name="Ahmed R."/>
            <person name="Khan M.M."/>
            <person name="Islam R."/>
            <person name="Rashid M.M."/>
            <person name="Khan S.A."/>
            <person name="Rahman M.S."/>
            <person name="Alam M."/>
        </authorList>
    </citation>
    <scope>NUCLEOTIDE SEQUENCE [LARGE SCALE GENOMIC DNA]</scope>
    <source>
        <strain evidence="3">cv. CVL-1</strain>
        <tissue evidence="2">Whole seedling</tissue>
    </source>
</reference>
<gene>
    <name evidence="2" type="ORF">CCACVL1_11405</name>
</gene>
<organism evidence="2 3">
    <name type="scientific">Corchorus capsularis</name>
    <name type="common">Jute</name>
    <dbReference type="NCBI Taxonomy" id="210143"/>
    <lineage>
        <taxon>Eukaryota</taxon>
        <taxon>Viridiplantae</taxon>
        <taxon>Streptophyta</taxon>
        <taxon>Embryophyta</taxon>
        <taxon>Tracheophyta</taxon>
        <taxon>Spermatophyta</taxon>
        <taxon>Magnoliopsida</taxon>
        <taxon>eudicotyledons</taxon>
        <taxon>Gunneridae</taxon>
        <taxon>Pentapetalae</taxon>
        <taxon>rosids</taxon>
        <taxon>malvids</taxon>
        <taxon>Malvales</taxon>
        <taxon>Malvaceae</taxon>
        <taxon>Grewioideae</taxon>
        <taxon>Apeibeae</taxon>
        <taxon>Corchorus</taxon>
    </lineage>
</organism>
<accession>A0A1R3ILD4</accession>
<keyword evidence="3" id="KW-1185">Reference proteome</keyword>
<comment type="caution">
    <text evidence="2">The sequence shown here is derived from an EMBL/GenBank/DDBJ whole genome shotgun (WGS) entry which is preliminary data.</text>
</comment>
<dbReference type="AlphaFoldDB" id="A0A1R3ILD4"/>
<sequence length="42" mass="4577">MTIRSAESTRPELTNGNGNVPSSWKIDGYDMAYTISVEKGTV</sequence>
<dbReference type="EMBL" id="AWWV01009865">
    <property type="protein sequence ID" value="OMO83399.1"/>
    <property type="molecule type" value="Genomic_DNA"/>
</dbReference>
<dbReference type="Gramene" id="OMO83399">
    <property type="protein sequence ID" value="OMO83399"/>
    <property type="gene ID" value="CCACVL1_11405"/>
</dbReference>
<name>A0A1R3ILD4_COCAP</name>
<dbReference type="Proteomes" id="UP000188268">
    <property type="component" value="Unassembled WGS sequence"/>
</dbReference>
<evidence type="ECO:0000256" key="1">
    <source>
        <dbReference type="SAM" id="MobiDB-lite"/>
    </source>
</evidence>
<protein>
    <submittedName>
        <fullName evidence="2">Uncharacterized protein</fullName>
    </submittedName>
</protein>
<proteinExistence type="predicted"/>
<feature type="region of interest" description="Disordered" evidence="1">
    <location>
        <begin position="1"/>
        <end position="21"/>
    </location>
</feature>